<feature type="transmembrane region" description="Helical" evidence="10">
    <location>
        <begin position="251"/>
        <end position="272"/>
    </location>
</feature>
<evidence type="ECO:0000313" key="12">
    <source>
        <dbReference type="Proteomes" id="UP001549047"/>
    </source>
</evidence>
<keyword evidence="6 10" id="KW-1133">Transmembrane helix</keyword>
<dbReference type="Pfam" id="PF01554">
    <property type="entry name" value="MatE"/>
    <property type="match status" value="2"/>
</dbReference>
<gene>
    <name evidence="11" type="ORF">ABID16_000344</name>
</gene>
<feature type="transmembrane region" description="Helical" evidence="10">
    <location>
        <begin position="60"/>
        <end position="85"/>
    </location>
</feature>
<evidence type="ECO:0000256" key="8">
    <source>
        <dbReference type="ARBA" id="ARBA00023136"/>
    </source>
</evidence>
<evidence type="ECO:0000256" key="4">
    <source>
        <dbReference type="ARBA" id="ARBA00022475"/>
    </source>
</evidence>
<keyword evidence="2" id="KW-0813">Transport</keyword>
<feature type="transmembrane region" description="Helical" evidence="10">
    <location>
        <begin position="399"/>
        <end position="421"/>
    </location>
</feature>
<organism evidence="11 12">
    <name type="scientific">Rhizobium aquaticum</name>
    <dbReference type="NCBI Taxonomy" id="1549636"/>
    <lineage>
        <taxon>Bacteria</taxon>
        <taxon>Pseudomonadati</taxon>
        <taxon>Pseudomonadota</taxon>
        <taxon>Alphaproteobacteria</taxon>
        <taxon>Hyphomicrobiales</taxon>
        <taxon>Rhizobiaceae</taxon>
        <taxon>Rhizobium/Agrobacterium group</taxon>
        <taxon>Rhizobium</taxon>
    </lineage>
</organism>
<comment type="caution">
    <text evidence="11">The sequence shown here is derived from an EMBL/GenBank/DDBJ whole genome shotgun (WGS) entry which is preliminary data.</text>
</comment>
<keyword evidence="7" id="KW-0406">Ion transport</keyword>
<evidence type="ECO:0000256" key="9">
    <source>
        <dbReference type="ARBA" id="ARBA00031636"/>
    </source>
</evidence>
<comment type="subcellular location">
    <subcellularLocation>
        <location evidence="1">Cell inner membrane</location>
        <topology evidence="1">Multi-pass membrane protein</topology>
    </subcellularLocation>
</comment>
<evidence type="ECO:0000256" key="10">
    <source>
        <dbReference type="SAM" id="Phobius"/>
    </source>
</evidence>
<evidence type="ECO:0000256" key="6">
    <source>
        <dbReference type="ARBA" id="ARBA00022989"/>
    </source>
</evidence>
<sequence>MEQALKTGGSWSRHLADTALLGAPLIGAQIAQLAINTTDVLIISHLGTAELAAIVIASQYFFTIFILGSGFSTAAIPLATHALAVRDERGVRRAIRMGMWASLAFSLLCLPLFVYSKSILLALGQKPDVAEFASSYLHIAGFGIIPALQFMVLRSFLSALKRASIILYVTMAVLVLNAVFAYAFVLGHFGAPALGMQAAAYVAAGVNLFGFLAAVLYIQRVPMLAAYGLFTRFWRPDWQALIEVVRMGIPIGLMVLAEVSLFTVASLMMGWIGTVELAAHGIAMQFTSMAFMVPLGLAQAATVRVGLAAGAGKRVDVVRAGGAALFLSGVFALASCIFFIVERESLARLFVDPASANAADLIATAGPFLIVAGAFQLFDGLQAVGAGLARGLKDSTVPMVLAIISYWGIGFTSAYALAFPFGYGGIGIWYGFMLGLGAATVALIGRFYYLASRNRLA</sequence>
<feature type="transmembrane region" description="Helical" evidence="10">
    <location>
        <begin position="317"/>
        <end position="341"/>
    </location>
</feature>
<evidence type="ECO:0000256" key="3">
    <source>
        <dbReference type="ARBA" id="ARBA00022449"/>
    </source>
</evidence>
<protein>
    <recommendedName>
        <fullName evidence="9">Multidrug-efflux transporter</fullName>
    </recommendedName>
</protein>
<feature type="transmembrane region" description="Helical" evidence="10">
    <location>
        <begin position="135"/>
        <end position="153"/>
    </location>
</feature>
<evidence type="ECO:0000256" key="1">
    <source>
        <dbReference type="ARBA" id="ARBA00004429"/>
    </source>
</evidence>
<dbReference type="PANTHER" id="PTHR43298">
    <property type="entry name" value="MULTIDRUG RESISTANCE PROTEIN NORM-RELATED"/>
    <property type="match status" value="1"/>
</dbReference>
<keyword evidence="12" id="KW-1185">Reference proteome</keyword>
<keyword evidence="5 10" id="KW-0812">Transmembrane</keyword>
<proteinExistence type="predicted"/>
<keyword evidence="3" id="KW-0050">Antiport</keyword>
<feature type="transmembrane region" description="Helical" evidence="10">
    <location>
        <begin position="427"/>
        <end position="449"/>
    </location>
</feature>
<dbReference type="Proteomes" id="UP001549047">
    <property type="component" value="Unassembled WGS sequence"/>
</dbReference>
<dbReference type="EMBL" id="JBEPMB010000001">
    <property type="protein sequence ID" value="MET3612039.1"/>
    <property type="molecule type" value="Genomic_DNA"/>
</dbReference>
<evidence type="ECO:0000256" key="5">
    <source>
        <dbReference type="ARBA" id="ARBA00022692"/>
    </source>
</evidence>
<dbReference type="PANTHER" id="PTHR43298:SF2">
    <property type="entry name" value="FMN_FAD EXPORTER YEEO-RELATED"/>
    <property type="match status" value="1"/>
</dbReference>
<reference evidence="11 12" key="1">
    <citation type="submission" date="2024-06" db="EMBL/GenBank/DDBJ databases">
        <title>Genomic Encyclopedia of Type Strains, Phase IV (KMG-IV): sequencing the most valuable type-strain genomes for metagenomic binning, comparative biology and taxonomic classification.</title>
        <authorList>
            <person name="Goeker M."/>
        </authorList>
    </citation>
    <scope>NUCLEOTIDE SEQUENCE [LARGE SCALE GENOMIC DNA]</scope>
    <source>
        <strain evidence="11 12">DSM 29780</strain>
    </source>
</reference>
<accession>A0ABV2IWG3</accession>
<keyword evidence="4" id="KW-1003">Cell membrane</keyword>
<name>A0ABV2IWG3_9HYPH</name>
<feature type="transmembrane region" description="Helical" evidence="10">
    <location>
        <begin position="97"/>
        <end position="115"/>
    </location>
</feature>
<dbReference type="CDD" id="cd13131">
    <property type="entry name" value="MATE_NorM_like"/>
    <property type="match status" value="1"/>
</dbReference>
<dbReference type="InterPro" id="IPR050222">
    <property type="entry name" value="MATE_MdtK"/>
</dbReference>
<dbReference type="RefSeq" id="WP_354554626.1">
    <property type="nucleotide sequence ID" value="NZ_JBEPMB010000001.1"/>
</dbReference>
<feature type="transmembrane region" description="Helical" evidence="10">
    <location>
        <begin position="278"/>
        <end position="297"/>
    </location>
</feature>
<dbReference type="InterPro" id="IPR048279">
    <property type="entry name" value="MdtK-like"/>
</dbReference>
<evidence type="ECO:0000256" key="2">
    <source>
        <dbReference type="ARBA" id="ARBA00022448"/>
    </source>
</evidence>
<dbReference type="InterPro" id="IPR002528">
    <property type="entry name" value="MATE_fam"/>
</dbReference>
<keyword evidence="8 10" id="KW-0472">Membrane</keyword>
<evidence type="ECO:0000313" key="11">
    <source>
        <dbReference type="EMBL" id="MET3612039.1"/>
    </source>
</evidence>
<dbReference type="PIRSF" id="PIRSF006603">
    <property type="entry name" value="DinF"/>
    <property type="match status" value="1"/>
</dbReference>
<feature type="transmembrane region" description="Helical" evidence="10">
    <location>
        <begin position="198"/>
        <end position="218"/>
    </location>
</feature>
<evidence type="ECO:0000256" key="7">
    <source>
        <dbReference type="ARBA" id="ARBA00023065"/>
    </source>
</evidence>
<feature type="transmembrane region" description="Helical" evidence="10">
    <location>
        <begin position="165"/>
        <end position="186"/>
    </location>
</feature>
<feature type="transmembrane region" description="Helical" evidence="10">
    <location>
        <begin position="361"/>
        <end position="378"/>
    </location>
</feature>
<dbReference type="NCBIfam" id="TIGR00797">
    <property type="entry name" value="matE"/>
    <property type="match status" value="1"/>
</dbReference>